<accession>A0A377Q2F9</accession>
<dbReference type="InterPro" id="IPR027417">
    <property type="entry name" value="P-loop_NTPase"/>
</dbReference>
<evidence type="ECO:0000256" key="1">
    <source>
        <dbReference type="SAM" id="Phobius"/>
    </source>
</evidence>
<dbReference type="RefSeq" id="WP_115057313.1">
    <property type="nucleotide sequence ID" value="NZ_UGJF01000002.1"/>
</dbReference>
<feature type="transmembrane region" description="Helical" evidence="1">
    <location>
        <begin position="32"/>
        <end position="53"/>
    </location>
</feature>
<dbReference type="PANTHER" id="PTHR30121">
    <property type="entry name" value="UNCHARACTERIZED PROTEIN YJGR-RELATED"/>
    <property type="match status" value="1"/>
</dbReference>
<keyword evidence="1" id="KW-1133">Transmembrane helix</keyword>
<dbReference type="SUPFAM" id="SSF52540">
    <property type="entry name" value="P-loop containing nucleoside triphosphate hydrolases"/>
    <property type="match status" value="1"/>
</dbReference>
<evidence type="ECO:0000313" key="3">
    <source>
        <dbReference type="EMBL" id="STQ88910.1"/>
    </source>
</evidence>
<reference evidence="3 4" key="1">
    <citation type="submission" date="2018-06" db="EMBL/GenBank/DDBJ databases">
        <authorList>
            <consortium name="Pathogen Informatics"/>
            <person name="Doyle S."/>
        </authorList>
    </citation>
    <scope>NUCLEOTIDE SEQUENCE [LARGE SCALE GENOMIC DNA]</scope>
    <source>
        <strain evidence="3 4">NCTC13156</strain>
    </source>
</reference>
<proteinExistence type="predicted"/>
<feature type="transmembrane region" description="Helical" evidence="1">
    <location>
        <begin position="59"/>
        <end position="78"/>
    </location>
</feature>
<dbReference type="PANTHER" id="PTHR30121:SF6">
    <property type="entry name" value="SLR6007 PROTEIN"/>
    <property type="match status" value="1"/>
</dbReference>
<dbReference type="EMBL" id="UGJF01000002">
    <property type="protein sequence ID" value="STQ88910.1"/>
    <property type="molecule type" value="Genomic_DNA"/>
</dbReference>
<dbReference type="CDD" id="cd01127">
    <property type="entry name" value="TrwB_TraG_TraD_VirD4"/>
    <property type="match status" value="1"/>
</dbReference>
<evidence type="ECO:0000313" key="4">
    <source>
        <dbReference type="Proteomes" id="UP000255269"/>
    </source>
</evidence>
<dbReference type="Proteomes" id="UP000255269">
    <property type="component" value="Unassembled WGS sequence"/>
</dbReference>
<dbReference type="InterPro" id="IPR032689">
    <property type="entry name" value="TraG-D_C"/>
</dbReference>
<dbReference type="AlphaFoldDB" id="A0A377Q2F9"/>
<name>A0A377Q2F9_9HELI</name>
<organism evidence="3 4">
    <name type="scientific">Helicobacter pullorum</name>
    <dbReference type="NCBI Taxonomy" id="35818"/>
    <lineage>
        <taxon>Bacteria</taxon>
        <taxon>Pseudomonadati</taxon>
        <taxon>Campylobacterota</taxon>
        <taxon>Epsilonproteobacteria</taxon>
        <taxon>Campylobacterales</taxon>
        <taxon>Helicobacteraceae</taxon>
        <taxon>Helicobacter</taxon>
    </lineage>
</organism>
<dbReference type="InterPro" id="IPR051162">
    <property type="entry name" value="T4SS_component"/>
</dbReference>
<keyword evidence="1" id="KW-0812">Transmembrane</keyword>
<feature type="domain" description="TraD/TraG TraM recognition site" evidence="2">
    <location>
        <begin position="423"/>
        <end position="544"/>
    </location>
</feature>
<evidence type="ECO:0000259" key="2">
    <source>
        <dbReference type="Pfam" id="PF12696"/>
    </source>
</evidence>
<sequence>MAKETNHKILKLDTESYTVDVFTVKSLLQESVFSNILMVAGILAVITSLLGLVFNESNIMVFTFSIATVFVMAIFGILQSPNEKIDDKEVIIPNSPDKQYLLCLGTEVREFKGDAVKSAKAKGNLLRPILVNSETVKRHFLVMATIGAGKSVLMKGLIEQHVIAGGGLLCVDGKGTAEFAKEIYGLVASLGREDDFVHLNFLDMDNTHTINPLLSGSANSIYEILIALLIGEENEWKAKQKEFMKNILKLMVWRRDNERDFLFNFSELLNLMDIVSLAQTAIKYKDFAYESSSVRDFVKYVTSSLALSYEDFLKGDANDEKWQKSIIKATEGKGQGIYDVSVCVSAWRGVITNLSSDYGRIFNDPNPDISLWEATQRNKIIFVTLPTMDSDTTPKELGRLILGLIKGVAAQKAKDAREPKIPFICFFDELGSYVIEGFGRLESKSRSLGVSVVPFFQSPAQIDVVAKNDYERKEIIDVTGVHILMKNTHPETSEFYVKMVEKEKVLTRDYTERKEFAKGDGSSEINYKVEERDAFKHNEVANMNNGEMMVFANGKLHRAIAQAETTLLTKGKKITYEGLSNIPIPLTQYVQKKRFLQKAYGIVNNIEALKNKEFLHNPNSKQEAA</sequence>
<dbReference type="Gene3D" id="3.40.50.300">
    <property type="entry name" value="P-loop containing nucleotide triphosphate hydrolases"/>
    <property type="match status" value="2"/>
</dbReference>
<dbReference type="Pfam" id="PF12696">
    <property type="entry name" value="TraG-D_C"/>
    <property type="match status" value="1"/>
</dbReference>
<gene>
    <name evidence="3" type="ORF">NCTC13156_01717</name>
</gene>
<keyword evidence="1" id="KW-0472">Membrane</keyword>
<protein>
    <submittedName>
        <fullName evidence="3">Type IV secretory pathway, VirD4 components</fullName>
    </submittedName>
</protein>